<accession>A0ABP0VDB3</accession>
<gene>
    <name evidence="1" type="ORF">CSSPJE1EN1_LOCUS27805</name>
</gene>
<evidence type="ECO:0000313" key="1">
    <source>
        <dbReference type="EMBL" id="CAK9252427.1"/>
    </source>
</evidence>
<reference evidence="1" key="1">
    <citation type="submission" date="2024-02" db="EMBL/GenBank/DDBJ databases">
        <authorList>
            <consortium name="ELIXIR-Norway"/>
            <consortium name="Elixir Norway"/>
        </authorList>
    </citation>
    <scope>NUCLEOTIDE SEQUENCE</scope>
</reference>
<protein>
    <submittedName>
        <fullName evidence="1">Uncharacterized protein</fullName>
    </submittedName>
</protein>
<organism evidence="1 2">
    <name type="scientific">Sphagnum jensenii</name>
    <dbReference type="NCBI Taxonomy" id="128206"/>
    <lineage>
        <taxon>Eukaryota</taxon>
        <taxon>Viridiplantae</taxon>
        <taxon>Streptophyta</taxon>
        <taxon>Embryophyta</taxon>
        <taxon>Bryophyta</taxon>
        <taxon>Sphagnophytina</taxon>
        <taxon>Sphagnopsida</taxon>
        <taxon>Sphagnales</taxon>
        <taxon>Sphagnaceae</taxon>
        <taxon>Sphagnum</taxon>
    </lineage>
</organism>
<dbReference type="EMBL" id="CAXAQS010000621">
    <property type="protein sequence ID" value="CAK9252427.1"/>
    <property type="molecule type" value="Genomic_DNA"/>
</dbReference>
<proteinExistence type="predicted"/>
<evidence type="ECO:0000313" key="2">
    <source>
        <dbReference type="Proteomes" id="UP001497444"/>
    </source>
</evidence>
<sequence length="149" mass="16583">MVHPSSAAPFSSYATPCRILPASSSSGMCMTVRLIVRMWDTSAVFLRTNRFIQNYGRGSSSTKLPWSSVAARLSRYNNEHHRCTSLEEYYSDTAVKILSSRRGLGAASMRSTVGLCVCRSCDFLPKQIVIGPWKPLFELRLEELVVTVA</sequence>
<comment type="caution">
    <text evidence="1">The sequence shown here is derived from an EMBL/GenBank/DDBJ whole genome shotgun (WGS) entry which is preliminary data.</text>
</comment>
<dbReference type="Proteomes" id="UP001497444">
    <property type="component" value="Unassembled WGS sequence"/>
</dbReference>
<name>A0ABP0VDB3_9BRYO</name>
<keyword evidence="2" id="KW-1185">Reference proteome</keyword>